<dbReference type="Gene3D" id="1.25.40.10">
    <property type="entry name" value="Tetratricopeptide repeat domain"/>
    <property type="match status" value="1"/>
</dbReference>
<evidence type="ECO:0000313" key="11">
    <source>
        <dbReference type="Proteomes" id="UP000014184"/>
    </source>
</evidence>
<keyword evidence="3" id="KW-0808">Transferase</keyword>
<evidence type="ECO:0000256" key="1">
    <source>
        <dbReference type="ARBA" id="ARBA00012513"/>
    </source>
</evidence>
<dbReference type="SUPFAM" id="SSF48452">
    <property type="entry name" value="TPR-like"/>
    <property type="match status" value="1"/>
</dbReference>
<comment type="caution">
    <text evidence="10">The sequence shown here is derived from an EMBL/GenBank/DDBJ whole genome shotgun (WGS) entry which is preliminary data.</text>
</comment>
<evidence type="ECO:0000256" key="5">
    <source>
        <dbReference type="ARBA" id="ARBA00022777"/>
    </source>
</evidence>
<dbReference type="Proteomes" id="UP000014184">
    <property type="component" value="Unassembled WGS sequence"/>
</dbReference>
<organism evidence="10 11">
    <name type="scientific">Thermobifida fusca TM51</name>
    <dbReference type="NCBI Taxonomy" id="1169414"/>
    <lineage>
        <taxon>Bacteria</taxon>
        <taxon>Bacillati</taxon>
        <taxon>Actinomycetota</taxon>
        <taxon>Actinomycetes</taxon>
        <taxon>Streptosporangiales</taxon>
        <taxon>Nocardiopsidaceae</taxon>
        <taxon>Thermobifida</taxon>
    </lineage>
</organism>
<name>A0A9P2TAY2_THEFU</name>
<gene>
    <name evidence="10" type="ORF">TM51_07066</name>
</gene>
<feature type="binding site" evidence="7">
    <location>
        <position position="39"/>
    </location>
    <ligand>
        <name>ATP</name>
        <dbReference type="ChEBI" id="CHEBI:30616"/>
    </ligand>
</feature>
<evidence type="ECO:0000256" key="6">
    <source>
        <dbReference type="ARBA" id="ARBA00022840"/>
    </source>
</evidence>
<dbReference type="PANTHER" id="PTHR43289">
    <property type="entry name" value="MITOGEN-ACTIVATED PROTEIN KINASE KINASE KINASE 20-RELATED"/>
    <property type="match status" value="1"/>
</dbReference>
<keyword evidence="6 7" id="KW-0067">ATP-binding</keyword>
<dbReference type="CDD" id="cd14014">
    <property type="entry name" value="STKc_PknB_like"/>
    <property type="match status" value="1"/>
</dbReference>
<dbReference type="EMBL" id="AOSG01000033">
    <property type="protein sequence ID" value="EOR71563.1"/>
    <property type="molecule type" value="Genomic_DNA"/>
</dbReference>
<dbReference type="PROSITE" id="PS00108">
    <property type="entry name" value="PROTEIN_KINASE_ST"/>
    <property type="match status" value="1"/>
</dbReference>
<dbReference type="InterPro" id="IPR000719">
    <property type="entry name" value="Prot_kinase_dom"/>
</dbReference>
<dbReference type="PROSITE" id="PS50011">
    <property type="entry name" value="PROTEIN_KINASE_DOM"/>
    <property type="match status" value="1"/>
</dbReference>
<dbReference type="EC" id="2.7.11.1" evidence="1"/>
<feature type="compositionally biased region" description="Low complexity" evidence="8">
    <location>
        <begin position="281"/>
        <end position="294"/>
    </location>
</feature>
<evidence type="ECO:0000313" key="10">
    <source>
        <dbReference type="EMBL" id="EOR71563.1"/>
    </source>
</evidence>
<keyword evidence="11" id="KW-1185">Reference proteome</keyword>
<dbReference type="AlphaFoldDB" id="A0A9P2TAY2"/>
<dbReference type="GO" id="GO:0005524">
    <property type="term" value="F:ATP binding"/>
    <property type="evidence" value="ECO:0007669"/>
    <property type="project" value="UniProtKB-UniRule"/>
</dbReference>
<dbReference type="Gene3D" id="3.30.200.20">
    <property type="entry name" value="Phosphorylase Kinase, domain 1"/>
    <property type="match status" value="1"/>
</dbReference>
<reference evidence="10 11" key="1">
    <citation type="journal article" date="2013" name="Genome Announc.">
        <title>Draft Genome Sequence of the Lignocellulose Decomposer Thermobifida fusca Strain TM51.</title>
        <authorList>
            <person name="Toth A."/>
            <person name="Barna T."/>
            <person name="Nagy I."/>
            <person name="Horvath B."/>
            <person name="Nagy I."/>
            <person name="Tancsics A."/>
            <person name="Kriszt B."/>
            <person name="Baka E."/>
            <person name="Fekete C."/>
            <person name="Kukolya J."/>
        </authorList>
    </citation>
    <scope>NUCLEOTIDE SEQUENCE [LARGE SCALE GENOMIC DNA]</scope>
    <source>
        <strain evidence="10 11">TM51</strain>
    </source>
</reference>
<proteinExistence type="predicted"/>
<keyword evidence="5 10" id="KW-0418">Kinase</keyword>
<accession>A0A9P2TAY2</accession>
<keyword evidence="2" id="KW-0723">Serine/threonine-protein kinase</keyword>
<feature type="region of interest" description="Disordered" evidence="8">
    <location>
        <begin position="488"/>
        <end position="515"/>
    </location>
</feature>
<dbReference type="SMART" id="SM00220">
    <property type="entry name" value="S_TKc"/>
    <property type="match status" value="1"/>
</dbReference>
<evidence type="ECO:0000256" key="7">
    <source>
        <dbReference type="PROSITE-ProRule" id="PRU10141"/>
    </source>
</evidence>
<dbReference type="RefSeq" id="WP_016188597.1">
    <property type="nucleotide sequence ID" value="NZ_AOSG01000033.1"/>
</dbReference>
<dbReference type="PROSITE" id="PS00107">
    <property type="entry name" value="PROTEIN_KINASE_ATP"/>
    <property type="match status" value="1"/>
</dbReference>
<dbReference type="InterPro" id="IPR011009">
    <property type="entry name" value="Kinase-like_dom_sf"/>
</dbReference>
<evidence type="ECO:0000256" key="2">
    <source>
        <dbReference type="ARBA" id="ARBA00022527"/>
    </source>
</evidence>
<dbReference type="Gene3D" id="1.10.510.10">
    <property type="entry name" value="Transferase(Phosphotransferase) domain 1"/>
    <property type="match status" value="1"/>
</dbReference>
<evidence type="ECO:0000256" key="4">
    <source>
        <dbReference type="ARBA" id="ARBA00022741"/>
    </source>
</evidence>
<sequence>MTGQVLDGRYRLVERLGSGGMGEVWRGHDERLGRTVAIKLIHPGASVDDEAVALFRREAQVTARLAGHPNIVILYDYGTDGDTVYTVMELVTGCSLSALLRERGRLPVELAVRWGAHVCAGLAAAHAVGVVHRDIKPSNLMVVDADAPDGGTVKLVDFGIAGFHEAALHQRTLPPTGEPFGTPLYVSPEQIQMLPVGAFSDLYSFGAVLFHMLTGQPPFHAAEPMPVLRMHLTEPPPNPAELRPDVPAELAELVLMLLAKDPGQRPDNALWVRDRLLSLSGTSPPASAASPTESASREAQMRRLEQSWVEAERLAAAGQAAAAAQRIGALLGELAAIYGADHPATLEARRRHASLTSRAGDPERAAALFDTLVADLDRIYGHAHPETYAARHHLAAATEQAGRRAEAAVLRSELVDALTAQYGPQAARLLHPRLFYAVDLAEAGDFTGAEKLLRDLAAALEQQLGAHTPALQIVHHYLDVAAAFASETAGAEPPHPNRFRESTRLDGRPPPHPLRQRLTRWLRSTTEL</sequence>
<dbReference type="GO" id="GO:0004674">
    <property type="term" value="F:protein serine/threonine kinase activity"/>
    <property type="evidence" value="ECO:0007669"/>
    <property type="project" value="UniProtKB-KW"/>
</dbReference>
<evidence type="ECO:0000256" key="8">
    <source>
        <dbReference type="SAM" id="MobiDB-lite"/>
    </source>
</evidence>
<feature type="region of interest" description="Disordered" evidence="8">
    <location>
        <begin position="281"/>
        <end position="303"/>
    </location>
</feature>
<dbReference type="InterPro" id="IPR008271">
    <property type="entry name" value="Ser/Thr_kinase_AS"/>
</dbReference>
<keyword evidence="4 7" id="KW-0547">Nucleotide-binding</keyword>
<feature type="domain" description="Protein kinase" evidence="9">
    <location>
        <begin position="10"/>
        <end position="277"/>
    </location>
</feature>
<feature type="compositionally biased region" description="Basic and acidic residues" evidence="8">
    <location>
        <begin position="498"/>
        <end position="509"/>
    </location>
</feature>
<dbReference type="InterPro" id="IPR017441">
    <property type="entry name" value="Protein_kinase_ATP_BS"/>
</dbReference>
<dbReference type="Pfam" id="PF00069">
    <property type="entry name" value="Pkinase"/>
    <property type="match status" value="1"/>
</dbReference>
<protein>
    <recommendedName>
        <fullName evidence="1">non-specific serine/threonine protein kinase</fullName>
        <ecNumber evidence="1">2.7.11.1</ecNumber>
    </recommendedName>
</protein>
<evidence type="ECO:0000256" key="3">
    <source>
        <dbReference type="ARBA" id="ARBA00022679"/>
    </source>
</evidence>
<evidence type="ECO:0000259" key="9">
    <source>
        <dbReference type="PROSITE" id="PS50011"/>
    </source>
</evidence>
<dbReference type="InterPro" id="IPR011990">
    <property type="entry name" value="TPR-like_helical_dom_sf"/>
</dbReference>
<dbReference type="SUPFAM" id="SSF56112">
    <property type="entry name" value="Protein kinase-like (PK-like)"/>
    <property type="match status" value="1"/>
</dbReference>
<dbReference type="PANTHER" id="PTHR43289:SF6">
    <property type="entry name" value="SERINE_THREONINE-PROTEIN KINASE NEKL-3"/>
    <property type="match status" value="1"/>
</dbReference>